<dbReference type="InterPro" id="IPR050665">
    <property type="entry name" value="Cytochrome_P450_Monooxygen"/>
</dbReference>
<proteinExistence type="inferred from homology"/>
<dbReference type="GO" id="GO:0016020">
    <property type="term" value="C:membrane"/>
    <property type="evidence" value="ECO:0007669"/>
    <property type="project" value="UniProtKB-SubCell"/>
</dbReference>
<comment type="cofactor">
    <cofactor evidence="11">
        <name>heme</name>
        <dbReference type="ChEBI" id="CHEBI:30413"/>
    </cofactor>
</comment>
<dbReference type="GO" id="GO:0005506">
    <property type="term" value="F:iron ion binding"/>
    <property type="evidence" value="ECO:0007669"/>
    <property type="project" value="InterPro"/>
</dbReference>
<keyword evidence="4" id="KW-0812">Transmembrane</keyword>
<keyword evidence="7 12" id="KW-0560">Oxidoreductase</keyword>
<evidence type="ECO:0000256" key="9">
    <source>
        <dbReference type="ARBA" id="ARBA00023033"/>
    </source>
</evidence>
<sequence>MGWWAWVAVKVLEVLWWRPRRVEEHFARQGITGPRYRFLVGCVREMVALMVAASAKPMSPPYRSHNVLPRVLAFYHHWKKIYGNPPPPPLLLNSILSQKQQPRTRRWQVAVQRLLGAELLMWWGDMTPGVPIIGRFVCLRICVRPHTRTLSTGSTFLIWFGPTPRLAIADPELIREVLLARADRFDRYESHPMVRQLEGEGLVSLRGDKWAHHRRVLTPAFHMDNLRLLLPCVGMTVLDMADKWRAMAEADKSGEVEIDVSDWFQVVTEDAITRTAFGRSYEDGKVVFKLQAQLMAFASEAFRKVFIPGYRFLPTKKNKSSWKLDKEIRKNLVTLIGRRQEAGDDEKLDGCAKDLLGLMINAAASSNGGKRSALPVSPITVNDIVEECKTFFFAGKQTTSNLLTWAIVVLAMHPEWQERARQEVLDVCGADGVPSREQLAKLKTLGMILNETLRLYPPAVATVRRAKADVELGGYLRIPRDTELLIPIMAVHHDARLWGPDAAQFNPARFAGGVARAARHPAAFIPFGLGARMCIGQNLAILEAKLTVAVILHRFEFRLSASYVHAPTVLMLLHPQYGAPIVFRPRSSPQPTCEKMNPLTSS</sequence>
<keyword evidence="8 11" id="KW-0408">Iron</keyword>
<evidence type="ECO:0000256" key="10">
    <source>
        <dbReference type="ARBA" id="ARBA00023136"/>
    </source>
</evidence>
<dbReference type="InterPro" id="IPR001128">
    <property type="entry name" value="Cyt_P450"/>
</dbReference>
<accession>A0A0D3EP34</accession>
<keyword evidence="3 11" id="KW-0349">Heme</keyword>
<dbReference type="GO" id="GO:0020037">
    <property type="term" value="F:heme binding"/>
    <property type="evidence" value="ECO:0007669"/>
    <property type="project" value="InterPro"/>
</dbReference>
<dbReference type="InterPro" id="IPR017972">
    <property type="entry name" value="Cyt_P450_CS"/>
</dbReference>
<dbReference type="PROSITE" id="PS00086">
    <property type="entry name" value="CYTOCHROME_P450"/>
    <property type="match status" value="1"/>
</dbReference>
<keyword evidence="6" id="KW-1133">Transmembrane helix</keyword>
<dbReference type="EnsemblPlants" id="OBART01G16440.1">
    <property type="protein sequence ID" value="OBART01G16440.1"/>
    <property type="gene ID" value="OBART01G16440"/>
</dbReference>
<evidence type="ECO:0000313" key="14">
    <source>
        <dbReference type="EnsemblPlants" id="OBART01G16440.1"/>
    </source>
</evidence>
<evidence type="ECO:0000256" key="3">
    <source>
        <dbReference type="ARBA" id="ARBA00022617"/>
    </source>
</evidence>
<dbReference type="GO" id="GO:0016131">
    <property type="term" value="P:brassinosteroid metabolic process"/>
    <property type="evidence" value="ECO:0007669"/>
    <property type="project" value="UniProtKB-ARBA"/>
</dbReference>
<reference evidence="14" key="2">
    <citation type="submission" date="2015-03" db="UniProtKB">
        <authorList>
            <consortium name="EnsemblPlants"/>
        </authorList>
    </citation>
    <scope>IDENTIFICATION</scope>
</reference>
<protein>
    <recommendedName>
        <fullName evidence="16">Cytochrome P450</fullName>
    </recommendedName>
</protein>
<evidence type="ECO:0008006" key="16">
    <source>
        <dbReference type="Google" id="ProtNLM"/>
    </source>
</evidence>
<name>A0A0D3EP34_9ORYZ</name>
<evidence type="ECO:0000256" key="1">
    <source>
        <dbReference type="ARBA" id="ARBA00004167"/>
    </source>
</evidence>
<dbReference type="GO" id="GO:0016705">
    <property type="term" value="F:oxidoreductase activity, acting on paired donors, with incorporation or reduction of molecular oxygen"/>
    <property type="evidence" value="ECO:0007669"/>
    <property type="project" value="InterPro"/>
</dbReference>
<dbReference type="Proteomes" id="UP000026960">
    <property type="component" value="Chromosome 1"/>
</dbReference>
<dbReference type="FunFam" id="1.10.630.10:FF:000029">
    <property type="entry name" value="Cytochrome P450 734A1"/>
    <property type="match status" value="1"/>
</dbReference>
<keyword evidence="15" id="KW-1185">Reference proteome</keyword>
<keyword evidence="13" id="KW-0732">Signal</keyword>
<dbReference type="AlphaFoldDB" id="A0A0D3EP34"/>
<dbReference type="PRINTS" id="PR00385">
    <property type="entry name" value="P450"/>
</dbReference>
<dbReference type="PANTHER" id="PTHR24282:SF224">
    <property type="entry name" value="CYTOCHROME P450 734A1"/>
    <property type="match status" value="1"/>
</dbReference>
<dbReference type="PANTHER" id="PTHR24282">
    <property type="entry name" value="CYTOCHROME P450 FAMILY MEMBER"/>
    <property type="match status" value="1"/>
</dbReference>
<dbReference type="SUPFAM" id="SSF48264">
    <property type="entry name" value="Cytochrome P450"/>
    <property type="match status" value="1"/>
</dbReference>
<keyword evidence="10" id="KW-0472">Membrane</keyword>
<comment type="similarity">
    <text evidence="2 12">Belongs to the cytochrome P450 family.</text>
</comment>
<dbReference type="Gramene" id="OBART01G16440.1">
    <property type="protein sequence ID" value="OBART01G16440.1"/>
    <property type="gene ID" value="OBART01G16440"/>
</dbReference>
<reference evidence="14" key="1">
    <citation type="journal article" date="2009" name="Rice">
        <title>De Novo Next Generation Sequencing of Plant Genomes.</title>
        <authorList>
            <person name="Rounsley S."/>
            <person name="Marri P.R."/>
            <person name="Yu Y."/>
            <person name="He R."/>
            <person name="Sisneros N."/>
            <person name="Goicoechea J.L."/>
            <person name="Lee S.J."/>
            <person name="Angelova A."/>
            <person name="Kudrna D."/>
            <person name="Luo M."/>
            <person name="Affourtit J."/>
            <person name="Desany B."/>
            <person name="Knight J."/>
            <person name="Niazi F."/>
            <person name="Egholm M."/>
            <person name="Wing R.A."/>
        </authorList>
    </citation>
    <scope>NUCLEOTIDE SEQUENCE [LARGE SCALE GENOMIC DNA]</scope>
    <source>
        <strain evidence="14">cv. IRGC 105608</strain>
    </source>
</reference>
<evidence type="ECO:0000256" key="11">
    <source>
        <dbReference type="PIRSR" id="PIRSR602401-1"/>
    </source>
</evidence>
<dbReference type="InterPro" id="IPR036396">
    <property type="entry name" value="Cyt_P450_sf"/>
</dbReference>
<dbReference type="PaxDb" id="65489-OBART01G16440.1"/>
<feature type="chain" id="PRO_5002260960" description="Cytochrome P450" evidence="13">
    <location>
        <begin position="17"/>
        <end position="602"/>
    </location>
</feature>
<dbReference type="PRINTS" id="PR00463">
    <property type="entry name" value="EP450I"/>
</dbReference>
<evidence type="ECO:0000256" key="12">
    <source>
        <dbReference type="RuleBase" id="RU000461"/>
    </source>
</evidence>
<dbReference type="InterPro" id="IPR002401">
    <property type="entry name" value="Cyt_P450_E_grp-I"/>
</dbReference>
<evidence type="ECO:0000256" key="2">
    <source>
        <dbReference type="ARBA" id="ARBA00010617"/>
    </source>
</evidence>
<organism evidence="14">
    <name type="scientific">Oryza barthii</name>
    <dbReference type="NCBI Taxonomy" id="65489"/>
    <lineage>
        <taxon>Eukaryota</taxon>
        <taxon>Viridiplantae</taxon>
        <taxon>Streptophyta</taxon>
        <taxon>Embryophyta</taxon>
        <taxon>Tracheophyta</taxon>
        <taxon>Spermatophyta</taxon>
        <taxon>Magnoliopsida</taxon>
        <taxon>Liliopsida</taxon>
        <taxon>Poales</taxon>
        <taxon>Poaceae</taxon>
        <taxon>BOP clade</taxon>
        <taxon>Oryzoideae</taxon>
        <taxon>Oryzeae</taxon>
        <taxon>Oryzinae</taxon>
        <taxon>Oryza</taxon>
    </lineage>
</organism>
<dbReference type="eggNOG" id="KOG0157">
    <property type="taxonomic scope" value="Eukaryota"/>
</dbReference>
<evidence type="ECO:0000256" key="5">
    <source>
        <dbReference type="ARBA" id="ARBA00022723"/>
    </source>
</evidence>
<evidence type="ECO:0000256" key="4">
    <source>
        <dbReference type="ARBA" id="ARBA00022692"/>
    </source>
</evidence>
<evidence type="ECO:0000256" key="7">
    <source>
        <dbReference type="ARBA" id="ARBA00023002"/>
    </source>
</evidence>
<dbReference type="GO" id="GO:0004497">
    <property type="term" value="F:monooxygenase activity"/>
    <property type="evidence" value="ECO:0007669"/>
    <property type="project" value="UniProtKB-KW"/>
</dbReference>
<feature type="binding site" description="axial binding residue" evidence="11">
    <location>
        <position position="534"/>
    </location>
    <ligand>
        <name>heme</name>
        <dbReference type="ChEBI" id="CHEBI:30413"/>
    </ligand>
    <ligandPart>
        <name>Fe</name>
        <dbReference type="ChEBI" id="CHEBI:18248"/>
    </ligandPart>
</feature>
<keyword evidence="9 12" id="KW-0503">Monooxygenase</keyword>
<dbReference type="HOGENOM" id="CLU_001570_5_0_1"/>
<dbReference type="STRING" id="65489.A0A0D3EP34"/>
<evidence type="ECO:0000256" key="6">
    <source>
        <dbReference type="ARBA" id="ARBA00022989"/>
    </source>
</evidence>
<dbReference type="CDD" id="cd20639">
    <property type="entry name" value="CYP734"/>
    <property type="match status" value="1"/>
</dbReference>
<dbReference type="Pfam" id="PF00067">
    <property type="entry name" value="p450"/>
    <property type="match status" value="1"/>
</dbReference>
<feature type="signal peptide" evidence="13">
    <location>
        <begin position="1"/>
        <end position="16"/>
    </location>
</feature>
<evidence type="ECO:0000256" key="13">
    <source>
        <dbReference type="SAM" id="SignalP"/>
    </source>
</evidence>
<evidence type="ECO:0000256" key="8">
    <source>
        <dbReference type="ARBA" id="ARBA00023004"/>
    </source>
</evidence>
<keyword evidence="5 11" id="KW-0479">Metal-binding</keyword>
<dbReference type="GO" id="GO:0010268">
    <property type="term" value="P:brassinosteroid homeostasis"/>
    <property type="evidence" value="ECO:0007669"/>
    <property type="project" value="TreeGrafter"/>
</dbReference>
<dbReference type="Gene3D" id="1.10.630.10">
    <property type="entry name" value="Cytochrome P450"/>
    <property type="match status" value="1"/>
</dbReference>
<comment type="subcellular location">
    <subcellularLocation>
        <location evidence="1">Membrane</location>
        <topology evidence="1">Single-pass membrane protein</topology>
    </subcellularLocation>
</comment>
<evidence type="ECO:0000313" key="15">
    <source>
        <dbReference type="Proteomes" id="UP000026960"/>
    </source>
</evidence>